<gene>
    <name evidence="5" type="ORF">G5I_12896</name>
</gene>
<feature type="domain" description="ABC transporter" evidence="4">
    <location>
        <begin position="145"/>
        <end position="387"/>
    </location>
</feature>
<protein>
    <submittedName>
        <fullName evidence="5">Multidrug resistance-associated protein 4</fullName>
    </submittedName>
</protein>
<reference evidence="5" key="1">
    <citation type="submission" date="2011-02" db="EMBL/GenBank/DDBJ databases">
        <title>The genome of the leaf-cutting ant Acromyrmex echinatior suggests key adaptations to social evolution and fungus farming.</title>
        <authorList>
            <person name="Nygaard S."/>
            <person name="Zhang G."/>
        </authorList>
    </citation>
    <scope>NUCLEOTIDE SEQUENCE</scope>
</reference>
<keyword evidence="1" id="KW-0547">Nucleotide-binding</keyword>
<dbReference type="InterPro" id="IPR050173">
    <property type="entry name" value="ABC_transporter_C-like"/>
</dbReference>
<dbReference type="InParanoid" id="F4X3K2"/>
<keyword evidence="3" id="KW-0472">Membrane</keyword>
<dbReference type="PROSITE" id="PS00211">
    <property type="entry name" value="ABC_TRANSPORTER_1"/>
    <property type="match status" value="1"/>
</dbReference>
<dbReference type="GO" id="GO:0005524">
    <property type="term" value="F:ATP binding"/>
    <property type="evidence" value="ECO:0007669"/>
    <property type="project" value="UniProtKB-KW"/>
</dbReference>
<sequence length="388" mass="42717">MSSRLRNFGDLEHQRLGPADRRRRRVTVGVIIVIIIIIVTRLIGVTRAVELLVSNEGAQVVEADVTGAAVARPTLAAVQIFVDESSRSYFTLLVNGGNVGESGGSSGGCGLFPFSVLPFTCISAGISSGVVAAPMSAGSGVALSSNTHDVVNHCPFRTKDFELLESQNHDCATDRPKNATDERTHIGIGCNTNLIIKPGGEDVRLGETIQPDCVSNQKIGDQILVDFLLMDEVNTRRFSEITPHLQFKSQKSKEESNAENQIDRYISRNGSIVLPEHQKLSDLPAYIANVCALTKDFRQFPQGDMTMVGDRGVSLSGGQRTRINLARAVYRQADIYLLDNPLSAVDIRVVRHLYGKCITEYLYGKTRILITHQLQFLKRADHIHYWIE</sequence>
<dbReference type="SUPFAM" id="SSF52540">
    <property type="entry name" value="P-loop containing nucleoside triphosphate hydrolases"/>
    <property type="match status" value="1"/>
</dbReference>
<evidence type="ECO:0000313" key="5">
    <source>
        <dbReference type="EMBL" id="EGI58971.1"/>
    </source>
</evidence>
<dbReference type="InterPro" id="IPR017871">
    <property type="entry name" value="ABC_transporter-like_CS"/>
</dbReference>
<dbReference type="PANTHER" id="PTHR24223">
    <property type="entry name" value="ATP-BINDING CASSETTE SUB-FAMILY C"/>
    <property type="match status" value="1"/>
</dbReference>
<feature type="transmembrane region" description="Helical" evidence="3">
    <location>
        <begin position="26"/>
        <end position="44"/>
    </location>
</feature>
<evidence type="ECO:0000313" key="6">
    <source>
        <dbReference type="Proteomes" id="UP000007755"/>
    </source>
</evidence>
<dbReference type="eggNOG" id="KOG0054">
    <property type="taxonomic scope" value="Eukaryota"/>
</dbReference>
<organism evidence="6">
    <name type="scientific">Acromyrmex echinatior</name>
    <name type="common">Panamanian leafcutter ant</name>
    <name type="synonym">Acromyrmex octospinosus echinatior</name>
    <dbReference type="NCBI Taxonomy" id="103372"/>
    <lineage>
        <taxon>Eukaryota</taxon>
        <taxon>Metazoa</taxon>
        <taxon>Ecdysozoa</taxon>
        <taxon>Arthropoda</taxon>
        <taxon>Hexapoda</taxon>
        <taxon>Insecta</taxon>
        <taxon>Pterygota</taxon>
        <taxon>Neoptera</taxon>
        <taxon>Endopterygota</taxon>
        <taxon>Hymenoptera</taxon>
        <taxon>Apocrita</taxon>
        <taxon>Aculeata</taxon>
        <taxon>Formicoidea</taxon>
        <taxon>Formicidae</taxon>
        <taxon>Myrmicinae</taxon>
        <taxon>Acromyrmex</taxon>
    </lineage>
</organism>
<dbReference type="OrthoDB" id="6500128at2759"/>
<dbReference type="PANTHER" id="PTHR24223:SF415">
    <property type="entry name" value="FI20190P1"/>
    <property type="match status" value="1"/>
</dbReference>
<dbReference type="InterPro" id="IPR027417">
    <property type="entry name" value="P-loop_NTPase"/>
</dbReference>
<dbReference type="GO" id="GO:0016020">
    <property type="term" value="C:membrane"/>
    <property type="evidence" value="ECO:0007669"/>
    <property type="project" value="TreeGrafter"/>
</dbReference>
<evidence type="ECO:0000259" key="4">
    <source>
        <dbReference type="PROSITE" id="PS50893"/>
    </source>
</evidence>
<dbReference type="AlphaFoldDB" id="F4X3K2"/>
<keyword evidence="3" id="KW-1133">Transmembrane helix</keyword>
<evidence type="ECO:0000256" key="2">
    <source>
        <dbReference type="ARBA" id="ARBA00022840"/>
    </source>
</evidence>
<evidence type="ECO:0000256" key="3">
    <source>
        <dbReference type="SAM" id="Phobius"/>
    </source>
</evidence>
<accession>F4X3K2</accession>
<dbReference type="Pfam" id="PF00005">
    <property type="entry name" value="ABC_tran"/>
    <property type="match status" value="1"/>
</dbReference>
<keyword evidence="3" id="KW-0812">Transmembrane</keyword>
<proteinExistence type="predicted"/>
<keyword evidence="2" id="KW-0067">ATP-binding</keyword>
<name>F4X3K2_ACREC</name>
<keyword evidence="6" id="KW-1185">Reference proteome</keyword>
<dbReference type="Proteomes" id="UP000007755">
    <property type="component" value="Unassembled WGS sequence"/>
</dbReference>
<dbReference type="EMBL" id="GL888617">
    <property type="protein sequence ID" value="EGI58971.1"/>
    <property type="molecule type" value="Genomic_DNA"/>
</dbReference>
<dbReference type="GO" id="GO:0016887">
    <property type="term" value="F:ATP hydrolysis activity"/>
    <property type="evidence" value="ECO:0007669"/>
    <property type="project" value="InterPro"/>
</dbReference>
<dbReference type="PROSITE" id="PS50893">
    <property type="entry name" value="ABC_TRANSPORTER_2"/>
    <property type="match status" value="1"/>
</dbReference>
<dbReference type="InterPro" id="IPR003439">
    <property type="entry name" value="ABC_transporter-like_ATP-bd"/>
</dbReference>
<dbReference type="GO" id="GO:0042626">
    <property type="term" value="F:ATPase-coupled transmembrane transporter activity"/>
    <property type="evidence" value="ECO:0007669"/>
    <property type="project" value="TreeGrafter"/>
</dbReference>
<evidence type="ECO:0000256" key="1">
    <source>
        <dbReference type="ARBA" id="ARBA00022741"/>
    </source>
</evidence>
<dbReference type="STRING" id="103372.F4X3K2"/>
<dbReference type="Gene3D" id="3.40.50.300">
    <property type="entry name" value="P-loop containing nucleotide triphosphate hydrolases"/>
    <property type="match status" value="1"/>
</dbReference>